<dbReference type="SUPFAM" id="SSF54768">
    <property type="entry name" value="dsRNA-binding domain-like"/>
    <property type="match status" value="1"/>
</dbReference>
<dbReference type="GO" id="GO:0003723">
    <property type="term" value="F:RNA binding"/>
    <property type="evidence" value="ECO:0007669"/>
    <property type="project" value="UniProtKB-UniRule"/>
</dbReference>
<evidence type="ECO:0000259" key="5">
    <source>
        <dbReference type="PROSITE" id="PS50142"/>
    </source>
</evidence>
<feature type="region of interest" description="Disordered" evidence="3">
    <location>
        <begin position="168"/>
        <end position="203"/>
    </location>
</feature>
<feature type="domain" description="DRBM" evidence="4">
    <location>
        <begin position="220"/>
        <end position="274"/>
    </location>
</feature>
<proteinExistence type="predicted"/>
<evidence type="ECO:0000259" key="4">
    <source>
        <dbReference type="PROSITE" id="PS50137"/>
    </source>
</evidence>
<dbReference type="Proteomes" id="UP000250043">
    <property type="component" value="Unassembled WGS sequence"/>
</dbReference>
<dbReference type="Pfam" id="PF14622">
    <property type="entry name" value="Ribonucleas_3_3"/>
    <property type="match status" value="1"/>
</dbReference>
<evidence type="ECO:0000313" key="7">
    <source>
        <dbReference type="Proteomes" id="UP000250043"/>
    </source>
</evidence>
<accession>A0A8E2DRZ5</accession>
<dbReference type="InterPro" id="IPR000999">
    <property type="entry name" value="RNase_III_dom"/>
</dbReference>
<sequence length="278" mass="30760">MNTVDTLPPAPKLRGEIILDVFTHHSLRFAGAPINEDSEYGDNERLAYLGEKVLDAAVTWVQFCKRPMLRADELDQQRREALSDEKIESWVVGYKFKEKVRCSADALPSLNTPQEMRTLFSSYVGAVYAQNGMNVAQNWIASLIDPNYEPPLSTGYDQEHSFSFKKVKTESMMSTPPPQPGTQAPPPPMNPPPPLPNPLAPAQPSAAFLPLFNQTANQRRLVVEYPAQFSGPAHAGRWTVQCIVNGIEKGTGTGASKQLAKEEAARQAYYAMGWAPRT</sequence>
<dbReference type="OrthoDB" id="2392202at2759"/>
<dbReference type="SMART" id="SM00358">
    <property type="entry name" value="DSRM"/>
    <property type="match status" value="1"/>
</dbReference>
<dbReference type="Gene3D" id="3.30.160.20">
    <property type="match status" value="1"/>
</dbReference>
<protein>
    <recommendedName>
        <fullName evidence="8">DRBM domain-containing protein</fullName>
    </recommendedName>
</protein>
<evidence type="ECO:0000313" key="6">
    <source>
        <dbReference type="EMBL" id="OCH94710.1"/>
    </source>
</evidence>
<name>A0A8E2DRZ5_9APHY</name>
<dbReference type="Gene3D" id="1.10.1520.10">
    <property type="entry name" value="Ribonuclease III domain"/>
    <property type="match status" value="1"/>
</dbReference>
<reference evidence="6 7" key="1">
    <citation type="submission" date="2016-07" db="EMBL/GenBank/DDBJ databases">
        <title>Draft genome of the white-rot fungus Obba rivulosa 3A-2.</title>
        <authorList>
            <consortium name="DOE Joint Genome Institute"/>
            <person name="Miettinen O."/>
            <person name="Riley R."/>
            <person name="Acob R."/>
            <person name="Barry K."/>
            <person name="Cullen D."/>
            <person name="De Vries R."/>
            <person name="Hainaut M."/>
            <person name="Hatakka A."/>
            <person name="Henrissat B."/>
            <person name="Hilden K."/>
            <person name="Kuo R."/>
            <person name="Labutti K."/>
            <person name="Lipzen A."/>
            <person name="Makela M.R."/>
            <person name="Sandor L."/>
            <person name="Spatafora J.W."/>
            <person name="Grigoriev I.V."/>
            <person name="Hibbett D.S."/>
        </authorList>
    </citation>
    <scope>NUCLEOTIDE SEQUENCE [LARGE SCALE GENOMIC DNA]</scope>
    <source>
        <strain evidence="6 7">3A-2</strain>
    </source>
</reference>
<dbReference type="PROSITE" id="PS50137">
    <property type="entry name" value="DS_RBD"/>
    <property type="match status" value="1"/>
</dbReference>
<organism evidence="6 7">
    <name type="scientific">Obba rivulosa</name>
    <dbReference type="NCBI Taxonomy" id="1052685"/>
    <lineage>
        <taxon>Eukaryota</taxon>
        <taxon>Fungi</taxon>
        <taxon>Dikarya</taxon>
        <taxon>Basidiomycota</taxon>
        <taxon>Agaricomycotina</taxon>
        <taxon>Agaricomycetes</taxon>
        <taxon>Polyporales</taxon>
        <taxon>Gelatoporiaceae</taxon>
        <taxon>Obba</taxon>
    </lineage>
</organism>
<feature type="domain" description="RNase III" evidence="5">
    <location>
        <begin position="16"/>
        <end position="132"/>
    </location>
</feature>
<dbReference type="CDD" id="cd00593">
    <property type="entry name" value="RIBOc"/>
    <property type="match status" value="1"/>
</dbReference>
<dbReference type="Pfam" id="PF00035">
    <property type="entry name" value="dsrm"/>
    <property type="match status" value="1"/>
</dbReference>
<keyword evidence="7" id="KW-1185">Reference proteome</keyword>
<evidence type="ECO:0008006" key="8">
    <source>
        <dbReference type="Google" id="ProtNLM"/>
    </source>
</evidence>
<dbReference type="GO" id="GO:0006396">
    <property type="term" value="P:RNA processing"/>
    <property type="evidence" value="ECO:0007669"/>
    <property type="project" value="InterPro"/>
</dbReference>
<dbReference type="PROSITE" id="PS50142">
    <property type="entry name" value="RNASE_3_2"/>
    <property type="match status" value="1"/>
</dbReference>
<keyword evidence="1 2" id="KW-0694">RNA-binding</keyword>
<dbReference type="GO" id="GO:0004525">
    <property type="term" value="F:ribonuclease III activity"/>
    <property type="evidence" value="ECO:0007669"/>
    <property type="project" value="InterPro"/>
</dbReference>
<evidence type="ECO:0000256" key="1">
    <source>
        <dbReference type="ARBA" id="ARBA00022884"/>
    </source>
</evidence>
<dbReference type="InterPro" id="IPR014720">
    <property type="entry name" value="dsRBD_dom"/>
</dbReference>
<dbReference type="InterPro" id="IPR036389">
    <property type="entry name" value="RNase_III_sf"/>
</dbReference>
<evidence type="ECO:0000256" key="3">
    <source>
        <dbReference type="SAM" id="MobiDB-lite"/>
    </source>
</evidence>
<evidence type="ECO:0000256" key="2">
    <source>
        <dbReference type="PROSITE-ProRule" id="PRU00266"/>
    </source>
</evidence>
<dbReference type="EMBL" id="KV722341">
    <property type="protein sequence ID" value="OCH94710.1"/>
    <property type="molecule type" value="Genomic_DNA"/>
</dbReference>
<feature type="compositionally biased region" description="Pro residues" evidence="3">
    <location>
        <begin position="175"/>
        <end position="201"/>
    </location>
</feature>
<dbReference type="SUPFAM" id="SSF69065">
    <property type="entry name" value="RNase III domain-like"/>
    <property type="match status" value="1"/>
</dbReference>
<dbReference type="SMART" id="SM00535">
    <property type="entry name" value="RIBOc"/>
    <property type="match status" value="1"/>
</dbReference>
<gene>
    <name evidence="6" type="ORF">OBBRIDRAFT_722201</name>
</gene>
<dbReference type="AlphaFoldDB" id="A0A8E2DRZ5"/>